<evidence type="ECO:0008006" key="4">
    <source>
        <dbReference type="Google" id="ProtNLM"/>
    </source>
</evidence>
<feature type="transmembrane region" description="Helical" evidence="1">
    <location>
        <begin position="89"/>
        <end position="110"/>
    </location>
</feature>
<dbReference type="EMBL" id="JAFREL020000003">
    <property type="protein sequence ID" value="MEO1771779.1"/>
    <property type="molecule type" value="Genomic_DNA"/>
</dbReference>
<feature type="transmembrane region" description="Helical" evidence="1">
    <location>
        <begin position="147"/>
        <end position="167"/>
    </location>
</feature>
<evidence type="ECO:0000313" key="2">
    <source>
        <dbReference type="EMBL" id="MEO1771779.1"/>
    </source>
</evidence>
<organism evidence="2 3">
    <name type="scientific">Candidatus Enterococcus ferrettii</name>
    <dbReference type="NCBI Taxonomy" id="2815324"/>
    <lineage>
        <taxon>Bacteria</taxon>
        <taxon>Bacillati</taxon>
        <taxon>Bacillota</taxon>
        <taxon>Bacilli</taxon>
        <taxon>Lactobacillales</taxon>
        <taxon>Enterococcaceae</taxon>
        <taxon>Enterococcus</taxon>
    </lineage>
</organism>
<feature type="transmembrane region" description="Helical" evidence="1">
    <location>
        <begin position="20"/>
        <end position="41"/>
    </location>
</feature>
<keyword evidence="1" id="KW-1133">Transmembrane helix</keyword>
<gene>
    <name evidence="2" type="ORF">JZO67_003760</name>
</gene>
<feature type="transmembrane region" description="Helical" evidence="1">
    <location>
        <begin position="47"/>
        <end position="68"/>
    </location>
</feature>
<keyword evidence="1" id="KW-0812">Transmembrane</keyword>
<reference evidence="2 3" key="1">
    <citation type="submission" date="2021-03" db="EMBL/GenBank/DDBJ databases">
        <authorList>
            <person name="Gilmore M.S."/>
            <person name="Schwartzman J."/>
            <person name="Van Tyne D."/>
            <person name="Martin M."/>
            <person name="Earl A.M."/>
            <person name="Manson A.L."/>
            <person name="Straub T."/>
            <person name="Salamzade R."/>
            <person name="Saavedra J."/>
            <person name="Lebreton F."/>
            <person name="Prichula J."/>
            <person name="Schaufler K."/>
            <person name="Gaca A."/>
            <person name="Sgardioli B."/>
            <person name="Wagenaar J."/>
            <person name="Strong T."/>
        </authorList>
    </citation>
    <scope>NUCLEOTIDE SEQUENCE [LARGE SCALE GENOMIC DNA]</scope>
    <source>
        <strain evidence="2 3">665A</strain>
    </source>
</reference>
<feature type="transmembrane region" description="Helical" evidence="1">
    <location>
        <begin position="116"/>
        <end position="135"/>
    </location>
</feature>
<keyword evidence="1" id="KW-0472">Membrane</keyword>
<name>A0ABV0ET14_9ENTE</name>
<evidence type="ECO:0000256" key="1">
    <source>
        <dbReference type="SAM" id="Phobius"/>
    </source>
</evidence>
<comment type="caution">
    <text evidence="2">The sequence shown here is derived from an EMBL/GenBank/DDBJ whole genome shotgun (WGS) entry which is preliminary data.</text>
</comment>
<keyword evidence="3" id="KW-1185">Reference proteome</keyword>
<dbReference type="Pfam" id="PF24686">
    <property type="entry name" value="FLQE3_permease"/>
    <property type="match status" value="1"/>
</dbReference>
<proteinExistence type="predicted"/>
<protein>
    <recommendedName>
        <fullName evidence="4">ABC transporter permease</fullName>
    </recommendedName>
</protein>
<accession>A0ABV0ET14</accession>
<evidence type="ECO:0000313" key="3">
    <source>
        <dbReference type="Proteomes" id="UP000664357"/>
    </source>
</evidence>
<dbReference type="InterPro" id="IPR056926">
    <property type="entry name" value="FLQE3_permease"/>
</dbReference>
<sequence>MRIWRLFLGDIKFQAIYGFYLLYGIVTFSYGVLLLLLPQAWRAKAAVAMIYSDPAALGLVFMGAIILLEKSQRVLNALAVSPVNVRDYLIAKICSLCLISVVSSLVLAIIGGLGNLLMIAAATTVTSLIFSLLGLIVGAKISSLNHYMFAIVPLEIICFVPPLVYLFEPLSWLTLHPLCGAIALINESSSSLSYDFSRLVLLSFILFAAAQKSTSRMWQTLGGVKI</sequence>
<reference evidence="2 3" key="2">
    <citation type="submission" date="2024-02" db="EMBL/GenBank/DDBJ databases">
        <title>The Genome Sequence of Enterococcus sp. DIV0159.</title>
        <authorList>
            <person name="Earl A."/>
            <person name="Manson A."/>
            <person name="Gilmore M."/>
            <person name="Sanders J."/>
            <person name="Shea T."/>
            <person name="Howe W."/>
            <person name="Livny J."/>
            <person name="Cuomo C."/>
            <person name="Neafsey D."/>
            <person name="Birren B."/>
        </authorList>
    </citation>
    <scope>NUCLEOTIDE SEQUENCE [LARGE SCALE GENOMIC DNA]</scope>
    <source>
        <strain evidence="2 3">665A</strain>
    </source>
</reference>
<dbReference type="Proteomes" id="UP000664357">
    <property type="component" value="Unassembled WGS sequence"/>
</dbReference>
<dbReference type="RefSeq" id="WP_207704917.1">
    <property type="nucleotide sequence ID" value="NZ_JAFREL020000003.1"/>
</dbReference>